<reference evidence="1" key="1">
    <citation type="journal article" date="2023" name="Mol. Biol. Evol.">
        <title>Third-Generation Sequencing Reveals the Adaptive Role of the Epigenome in Three Deep-Sea Polychaetes.</title>
        <authorList>
            <person name="Perez M."/>
            <person name="Aroh O."/>
            <person name="Sun Y."/>
            <person name="Lan Y."/>
            <person name="Juniper S.K."/>
            <person name="Young C.R."/>
            <person name="Angers B."/>
            <person name="Qian P.Y."/>
        </authorList>
    </citation>
    <scope>NUCLEOTIDE SEQUENCE</scope>
    <source>
        <strain evidence="1">R07B-5</strain>
    </source>
</reference>
<name>A0AAD9NKS0_RIDPI</name>
<dbReference type="AlphaFoldDB" id="A0AAD9NKS0"/>
<dbReference type="Proteomes" id="UP001209878">
    <property type="component" value="Unassembled WGS sequence"/>
</dbReference>
<evidence type="ECO:0000313" key="1">
    <source>
        <dbReference type="EMBL" id="KAK2173665.1"/>
    </source>
</evidence>
<dbReference type="PANTHER" id="PTHR47510:SF3">
    <property type="entry name" value="ENDO_EXONUCLEASE_PHOSPHATASE DOMAIN-CONTAINING PROTEIN"/>
    <property type="match status" value="1"/>
</dbReference>
<sequence length="263" mass="29691">MSGDLNQAKILRNKVNRAASKLKYNFYQTQIAAMHESGSHYWWKHMKTIMGLKTNGKSCMQGLTNKTTDGDCGLLANTMNDFFVSVSDHLPRLNKSHNVFDATEELPDQYVISVCTTFKALESVKANKATGPDNILAWVLRNYANVLNSLREGILPMEWKMANVIPLPKTSPPVSIEKDIRPISLTPIAAKVFESIIMKWVDETIEGEIDTKQFGGISGTSTIDVLVELVHMWYKATDKLESYVRVVMLDFRKRLMLLIIICC</sequence>
<organism evidence="1 2">
    <name type="scientific">Ridgeia piscesae</name>
    <name type="common">Tubeworm</name>
    <dbReference type="NCBI Taxonomy" id="27915"/>
    <lineage>
        <taxon>Eukaryota</taxon>
        <taxon>Metazoa</taxon>
        <taxon>Spiralia</taxon>
        <taxon>Lophotrochozoa</taxon>
        <taxon>Annelida</taxon>
        <taxon>Polychaeta</taxon>
        <taxon>Sedentaria</taxon>
        <taxon>Canalipalpata</taxon>
        <taxon>Sabellida</taxon>
        <taxon>Siboglinidae</taxon>
        <taxon>Ridgeia</taxon>
    </lineage>
</organism>
<evidence type="ECO:0000313" key="2">
    <source>
        <dbReference type="Proteomes" id="UP001209878"/>
    </source>
</evidence>
<gene>
    <name evidence="1" type="ORF">NP493_858g01024</name>
</gene>
<protein>
    <recommendedName>
        <fullName evidence="3">Reverse transcriptase domain-containing protein</fullName>
    </recommendedName>
</protein>
<evidence type="ECO:0008006" key="3">
    <source>
        <dbReference type="Google" id="ProtNLM"/>
    </source>
</evidence>
<dbReference type="EMBL" id="JAODUO010000858">
    <property type="protein sequence ID" value="KAK2173665.1"/>
    <property type="molecule type" value="Genomic_DNA"/>
</dbReference>
<proteinExistence type="predicted"/>
<dbReference type="PANTHER" id="PTHR47510">
    <property type="entry name" value="REVERSE TRANSCRIPTASE DOMAIN-CONTAINING PROTEIN"/>
    <property type="match status" value="1"/>
</dbReference>
<comment type="caution">
    <text evidence="1">The sequence shown here is derived from an EMBL/GenBank/DDBJ whole genome shotgun (WGS) entry which is preliminary data.</text>
</comment>
<keyword evidence="2" id="KW-1185">Reference proteome</keyword>
<accession>A0AAD9NKS0</accession>